<dbReference type="PROSITE" id="PS51257">
    <property type="entry name" value="PROKAR_LIPOPROTEIN"/>
    <property type="match status" value="1"/>
</dbReference>
<feature type="signal peptide" evidence="1">
    <location>
        <begin position="1"/>
        <end position="17"/>
    </location>
</feature>
<protein>
    <recommendedName>
        <fullName evidence="4">Lipoprotein</fullName>
    </recommendedName>
</protein>
<evidence type="ECO:0000256" key="1">
    <source>
        <dbReference type="SAM" id="SignalP"/>
    </source>
</evidence>
<proteinExistence type="predicted"/>
<dbReference type="PATRIC" id="fig|869719.3.peg.1616"/>
<feature type="chain" id="PRO_5007548195" description="Lipoprotein" evidence="1">
    <location>
        <begin position="18"/>
        <end position="467"/>
    </location>
</feature>
<evidence type="ECO:0008006" key="4">
    <source>
        <dbReference type="Google" id="ProtNLM"/>
    </source>
</evidence>
<dbReference type="AlphaFoldDB" id="A0A147I2R5"/>
<gene>
    <name evidence="2" type="ORF">NS334_09465</name>
</gene>
<evidence type="ECO:0000313" key="2">
    <source>
        <dbReference type="EMBL" id="KTT72252.1"/>
    </source>
</evidence>
<reference evidence="2 3" key="1">
    <citation type="journal article" date="2016" name="Front. Microbiol.">
        <title>Genomic Resource of Rice Seed Associated Bacteria.</title>
        <authorList>
            <person name="Midha S."/>
            <person name="Bansal K."/>
            <person name="Sharma S."/>
            <person name="Kumar N."/>
            <person name="Patil P.P."/>
            <person name="Chaudhry V."/>
            <person name="Patil P.B."/>
        </authorList>
    </citation>
    <scope>NUCLEOTIDE SEQUENCE [LARGE SCALE GENOMIC DNA]</scope>
    <source>
        <strain evidence="2 3">NS334</strain>
    </source>
</reference>
<evidence type="ECO:0000313" key="3">
    <source>
        <dbReference type="Proteomes" id="UP000074310"/>
    </source>
</evidence>
<name>A0A147I2R5_9SPHN</name>
<dbReference type="Proteomes" id="UP000074310">
    <property type="component" value="Unassembled WGS sequence"/>
</dbReference>
<comment type="caution">
    <text evidence="2">The sequence shown here is derived from an EMBL/GenBank/DDBJ whole genome shotgun (WGS) entry which is preliminary data.</text>
</comment>
<organism evidence="2 3">
    <name type="scientific">Sphingomonas endophytica</name>
    <dbReference type="NCBI Taxonomy" id="869719"/>
    <lineage>
        <taxon>Bacteria</taxon>
        <taxon>Pseudomonadati</taxon>
        <taxon>Pseudomonadota</taxon>
        <taxon>Alphaproteobacteria</taxon>
        <taxon>Sphingomonadales</taxon>
        <taxon>Sphingomonadaceae</taxon>
        <taxon>Sphingomonas</taxon>
    </lineage>
</organism>
<sequence length="467" mass="48639">MVVMRIGLLFVASLTIAGCSGTIHNQSVIGGRDPVSLTVDARQRVLLSQYDPGVPVVPGAAKDPLFRRFCAEPSPDVFTVLGVGASGGASFTQDTKGVSAALQAALSSSETGTTISRTQTINMLREMMFRTCERYLSGAISRADFPIIAARDQRVMVSILAIEQLTGAITPPAVAISASGEGSTGMNATEMVKLLATKQEDLASAQGDLDKANKTLSAADTAAATCDTLTAKKAVGTPALTADETTKLKACDDGRLGVAKTTAARDLAQAQYDDLVAASKKGLGVSSARSGGSVDFADSKARSEAVITVANTVENIVNNTFRQDETQLFCFRTLTDPAIAAALGPVQTQCLNYLTTKVATDEKALADRYGVPVANVQAAIRKGTDLRIVRTANSQKLNRCFTDAGRADRARQALGANPGLAAQADALIAAGRTSADAMARYLFDMGETAEYQAYDSLTTICGLGDGA</sequence>
<accession>A0A147I2R5</accession>
<dbReference type="EMBL" id="LDTB01000028">
    <property type="protein sequence ID" value="KTT72252.1"/>
    <property type="molecule type" value="Genomic_DNA"/>
</dbReference>
<keyword evidence="3" id="KW-1185">Reference proteome</keyword>
<keyword evidence="1" id="KW-0732">Signal</keyword>